<reference evidence="1" key="1">
    <citation type="submission" date="2018-11" db="EMBL/GenBank/DDBJ databases">
        <title>The sequence and de novo assembly of Larimichthys crocea genome using PacBio and Hi-C technologies.</title>
        <authorList>
            <person name="Xu P."/>
            <person name="Chen B."/>
            <person name="Zhou Z."/>
            <person name="Ke Q."/>
            <person name="Wu Y."/>
            <person name="Bai H."/>
            <person name="Pu F."/>
        </authorList>
    </citation>
    <scope>NUCLEOTIDE SEQUENCE</scope>
    <source>
        <tissue evidence="1">Muscle</tissue>
    </source>
</reference>
<name>A0ACD3QCM4_LARCR</name>
<organism evidence="1 2">
    <name type="scientific">Larimichthys crocea</name>
    <name type="common">Large yellow croaker</name>
    <name type="synonym">Pseudosciaena crocea</name>
    <dbReference type="NCBI Taxonomy" id="215358"/>
    <lineage>
        <taxon>Eukaryota</taxon>
        <taxon>Metazoa</taxon>
        <taxon>Chordata</taxon>
        <taxon>Craniata</taxon>
        <taxon>Vertebrata</taxon>
        <taxon>Euteleostomi</taxon>
        <taxon>Actinopterygii</taxon>
        <taxon>Neopterygii</taxon>
        <taxon>Teleostei</taxon>
        <taxon>Neoteleostei</taxon>
        <taxon>Acanthomorphata</taxon>
        <taxon>Eupercaria</taxon>
        <taxon>Sciaenidae</taxon>
        <taxon>Larimichthys</taxon>
    </lineage>
</organism>
<proteinExistence type="predicted"/>
<feature type="non-terminal residue" evidence="1">
    <location>
        <position position="1"/>
    </location>
</feature>
<dbReference type="Proteomes" id="UP000793456">
    <property type="component" value="Chromosome XXI"/>
</dbReference>
<evidence type="ECO:0000313" key="2">
    <source>
        <dbReference type="Proteomes" id="UP000793456"/>
    </source>
</evidence>
<accession>A0ACD3QCM4</accession>
<evidence type="ECO:0000313" key="1">
    <source>
        <dbReference type="EMBL" id="TMS04829.1"/>
    </source>
</evidence>
<sequence length="252" mass="28197">TKSEMQVEFYVSDIQEVVKDTVNIQIGDVNDNAPIFHGQPYTVHIPEDTPVGRSVFMVNATDPDQGTGGSVLFSFQPPSPFFTIDGARGTVTVTKPLDYEATSTYQLTVNATDQDKVRPLSRLANLAISITDVQDMDPVFTNLPYSTNIEENVPLGYEVRKITAIDQDLGRPRGIGYTIISACEHLVCHCRRREIDDPVWYSGSEGDDWPCLPASFYHTGQAARHSAELRRKAILWNLKQWVEASLLDAYRE</sequence>
<comment type="caution">
    <text evidence="1">The sequence shown here is derived from an EMBL/GenBank/DDBJ whole genome shotgun (WGS) entry which is preliminary data.</text>
</comment>
<dbReference type="EMBL" id="CM011694">
    <property type="protein sequence ID" value="TMS04829.1"/>
    <property type="molecule type" value="Genomic_DNA"/>
</dbReference>
<gene>
    <name evidence="1" type="ORF">E3U43_009986</name>
</gene>
<keyword evidence="2" id="KW-1185">Reference proteome</keyword>
<protein>
    <submittedName>
        <fullName evidence="1">Uncharacterized protein</fullName>
    </submittedName>
</protein>